<feature type="domain" description="Malectin-like" evidence="4">
    <location>
        <begin position="30"/>
        <end position="350"/>
    </location>
</feature>
<dbReference type="EMBL" id="JAUIZM010000002">
    <property type="protein sequence ID" value="KAK1396343.1"/>
    <property type="molecule type" value="Genomic_DNA"/>
</dbReference>
<keyword evidence="2" id="KW-0812">Transmembrane</keyword>
<accession>A0AAD8J4F4</accession>
<keyword evidence="5" id="KW-0418">Kinase</keyword>
<keyword evidence="6" id="KW-1185">Reference proteome</keyword>
<dbReference type="Pfam" id="PF12819">
    <property type="entry name" value="Malectin_like"/>
    <property type="match status" value="1"/>
</dbReference>
<evidence type="ECO:0000256" key="3">
    <source>
        <dbReference type="SAM" id="SignalP"/>
    </source>
</evidence>
<dbReference type="GO" id="GO:0016301">
    <property type="term" value="F:kinase activity"/>
    <property type="evidence" value="ECO:0007669"/>
    <property type="project" value="UniProtKB-KW"/>
</dbReference>
<reference evidence="5" key="1">
    <citation type="submission" date="2023-02" db="EMBL/GenBank/DDBJ databases">
        <title>Genome of toxic invasive species Heracleum sosnowskyi carries increased number of genes despite the absence of recent whole-genome duplications.</title>
        <authorList>
            <person name="Schelkunov M."/>
            <person name="Shtratnikova V."/>
            <person name="Makarenko M."/>
            <person name="Klepikova A."/>
            <person name="Omelchenko D."/>
            <person name="Novikova G."/>
            <person name="Obukhova E."/>
            <person name="Bogdanov V."/>
            <person name="Penin A."/>
            <person name="Logacheva M."/>
        </authorList>
    </citation>
    <scope>NUCLEOTIDE SEQUENCE</scope>
    <source>
        <strain evidence="5">Hsosn_3</strain>
        <tissue evidence="5">Leaf</tissue>
    </source>
</reference>
<dbReference type="Proteomes" id="UP001237642">
    <property type="component" value="Unassembled WGS sequence"/>
</dbReference>
<proteinExistence type="predicted"/>
<dbReference type="InterPro" id="IPR024788">
    <property type="entry name" value="Malectin-like_Carb-bd_dom"/>
</dbReference>
<dbReference type="PANTHER" id="PTHR45631:SF44">
    <property type="entry name" value="CARBOHYDRATE-BINDING PROTEIN OF THE ER PROTEIN"/>
    <property type="match status" value="1"/>
</dbReference>
<reference evidence="5" key="2">
    <citation type="submission" date="2023-05" db="EMBL/GenBank/DDBJ databases">
        <authorList>
            <person name="Schelkunov M.I."/>
        </authorList>
    </citation>
    <scope>NUCLEOTIDE SEQUENCE</scope>
    <source>
        <strain evidence="5">Hsosn_3</strain>
        <tissue evidence="5">Leaf</tissue>
    </source>
</reference>
<evidence type="ECO:0000313" key="6">
    <source>
        <dbReference type="Proteomes" id="UP001237642"/>
    </source>
</evidence>
<organism evidence="5 6">
    <name type="scientific">Heracleum sosnowskyi</name>
    <dbReference type="NCBI Taxonomy" id="360622"/>
    <lineage>
        <taxon>Eukaryota</taxon>
        <taxon>Viridiplantae</taxon>
        <taxon>Streptophyta</taxon>
        <taxon>Embryophyta</taxon>
        <taxon>Tracheophyta</taxon>
        <taxon>Spermatophyta</taxon>
        <taxon>Magnoliopsida</taxon>
        <taxon>eudicotyledons</taxon>
        <taxon>Gunneridae</taxon>
        <taxon>Pentapetalae</taxon>
        <taxon>asterids</taxon>
        <taxon>campanulids</taxon>
        <taxon>Apiales</taxon>
        <taxon>Apiaceae</taxon>
        <taxon>Apioideae</taxon>
        <taxon>apioid superclade</taxon>
        <taxon>Tordylieae</taxon>
        <taxon>Tordyliinae</taxon>
        <taxon>Heracleum</taxon>
    </lineage>
</organism>
<name>A0AAD8J4F4_9APIA</name>
<keyword evidence="5" id="KW-0675">Receptor</keyword>
<dbReference type="PANTHER" id="PTHR45631">
    <property type="entry name" value="OS07G0107800 PROTEIN-RELATED"/>
    <property type="match status" value="1"/>
</dbReference>
<protein>
    <submittedName>
        <fullName evidence="5">Leucine-rich repeat receptor-like serine/threonine-protein kinase</fullName>
    </submittedName>
</protein>
<feature type="chain" id="PRO_5042082404" evidence="3">
    <location>
        <begin position="22"/>
        <end position="380"/>
    </location>
</feature>
<evidence type="ECO:0000256" key="1">
    <source>
        <dbReference type="ARBA" id="ARBA00004167"/>
    </source>
</evidence>
<dbReference type="AlphaFoldDB" id="A0AAD8J4F4"/>
<gene>
    <name evidence="5" type="ORF">POM88_006206</name>
</gene>
<comment type="caution">
    <text evidence="5">The sequence shown here is derived from an EMBL/GenBank/DDBJ whole genome shotgun (WGS) entry which is preliminary data.</text>
</comment>
<dbReference type="GO" id="GO:0016020">
    <property type="term" value="C:membrane"/>
    <property type="evidence" value="ECO:0007669"/>
    <property type="project" value="UniProtKB-SubCell"/>
</dbReference>
<evidence type="ECO:0000259" key="4">
    <source>
        <dbReference type="Pfam" id="PF12819"/>
    </source>
</evidence>
<keyword evidence="3" id="KW-0732">Signal</keyword>
<keyword evidence="2" id="KW-1133">Transmembrane helix</keyword>
<comment type="subcellular location">
    <subcellularLocation>
        <location evidence="1">Membrane</location>
        <topology evidence="1">Single-pass membrane protein</topology>
    </subcellularLocation>
</comment>
<keyword evidence="5" id="KW-0808">Transferase</keyword>
<keyword evidence="2" id="KW-0472">Membrane</keyword>
<evidence type="ECO:0000313" key="5">
    <source>
        <dbReference type="EMBL" id="KAK1396343.1"/>
    </source>
</evidence>
<feature type="transmembrane region" description="Helical" evidence="2">
    <location>
        <begin position="360"/>
        <end position="379"/>
    </location>
</feature>
<sequence length="380" mass="43076">MEKDGWIFLAFLALQLLSSSSQDTSKWLSIDCGNDEISFQNLLLWDTDSDYIQVGSNKLVLTKTTRDEFNTLRAFPNNTRNNCYTVPTEKQKIRYIIRVGFYYGNYDGLSKPPTFNLFINNILWTTINTSINNGEPFYEEIIYQNKESGFFKICLVQIKDGGIPFINSIEAMVVFDELYPKMETNATFNLITRINLGGPEVRYELWGDEIYNRIWSEKALPYASFSGYPDSSPTPENHPPITVLQDTIEFNASDPMTLTINLPESTPQSAYIVLYITNLHDDLYNPNKSAQVKIEIDNQDQGMVDALQFGETTVVTRYPVNVSGPAINIKLSPADEASFPPMIAAMEVFTKWGSDKSAAALKYFSFAYLLIILFLLLLVA</sequence>
<feature type="signal peptide" evidence="3">
    <location>
        <begin position="1"/>
        <end position="21"/>
    </location>
</feature>
<evidence type="ECO:0000256" key="2">
    <source>
        <dbReference type="SAM" id="Phobius"/>
    </source>
</evidence>